<evidence type="ECO:0000256" key="3">
    <source>
        <dbReference type="ARBA" id="ARBA00022840"/>
    </source>
</evidence>
<dbReference type="Proteomes" id="UP000216533">
    <property type="component" value="Unassembled WGS sequence"/>
</dbReference>
<dbReference type="EMBL" id="NMVI01000016">
    <property type="protein sequence ID" value="OYN87500.1"/>
    <property type="molecule type" value="Genomic_DNA"/>
</dbReference>
<evidence type="ECO:0000313" key="7">
    <source>
        <dbReference type="Proteomes" id="UP000216533"/>
    </source>
</evidence>
<keyword evidence="5" id="KW-0143">Chaperone</keyword>
<evidence type="ECO:0000256" key="1">
    <source>
        <dbReference type="ARBA" id="ARBA00007381"/>
    </source>
</evidence>
<dbReference type="InterPro" id="IPR013126">
    <property type="entry name" value="Hsp_70_fam"/>
</dbReference>
<dbReference type="PROSITE" id="PS00329">
    <property type="entry name" value="HSP70_2"/>
    <property type="match status" value="1"/>
</dbReference>
<dbReference type="InterPro" id="IPR043129">
    <property type="entry name" value="ATPase_NBD"/>
</dbReference>
<dbReference type="Pfam" id="PF00012">
    <property type="entry name" value="HSP70"/>
    <property type="match status" value="1"/>
</dbReference>
<dbReference type="PROSITE" id="PS01036">
    <property type="entry name" value="HSP70_3"/>
    <property type="match status" value="1"/>
</dbReference>
<dbReference type="Gene3D" id="3.90.640.10">
    <property type="entry name" value="Actin, Chain A, domain 4"/>
    <property type="match status" value="1"/>
</dbReference>
<keyword evidence="4" id="KW-0346">Stress response</keyword>
<dbReference type="AlphaFoldDB" id="A0A255E891"/>
<sequence length="492" mass="52480">MRLGIDFGTTRTRVARVDRGNYPVVSFTDLNSDAVDHIPSLIARGADGALRYGFAALAAHQQSGTPLLRSLKRHFADPAVTADTVIEVGGRPERLADLLAGFLGHVRQALLAALPDAADEPLEAMIATPAHAPGVQRFLTLSAFTEAGFTVLGIVHEPSAAGFEYTHRQPRTLNSRRDQVVVYDLGGGTFDASLIQVAGGRHEVLDSRGDNRLGGDDFDAALAGLAAPGVRASPDLLDECRTVKEAIQPQTRRIVVEVDDDLITIPITDVATAVAPLVDRSIDTMTGLVGDSLNDTSVAGIYLVGGASGLPQVARQLRDRFGQRIHRSPHPSASTAIGLAIAADPDSGFSLTERLSRGFGVFREAEGGQRVSFDPILGREARVGGPAQTRRYRPQHDIGRFRFVEYADLDPAGMPTGDIAPFADVVIPFDRALRHAPVSAEAPAHRTGPGPLMEESYTVDENGLVEVTITDLEDGWSLRHSISYPAGEAPAH</sequence>
<accession>A0A255E891</accession>
<keyword evidence="2" id="KW-0547">Nucleotide-binding</keyword>
<dbReference type="SUPFAM" id="SSF53067">
    <property type="entry name" value="Actin-like ATPase domain"/>
    <property type="match status" value="2"/>
</dbReference>
<dbReference type="GO" id="GO:0005524">
    <property type="term" value="F:ATP binding"/>
    <property type="evidence" value="ECO:0007669"/>
    <property type="project" value="UniProtKB-KW"/>
</dbReference>
<dbReference type="PANTHER" id="PTHR19375">
    <property type="entry name" value="HEAT SHOCK PROTEIN 70KDA"/>
    <property type="match status" value="1"/>
</dbReference>
<proteinExistence type="inferred from homology"/>
<evidence type="ECO:0000256" key="4">
    <source>
        <dbReference type="ARBA" id="ARBA00023016"/>
    </source>
</evidence>
<dbReference type="RefSeq" id="WP_094450722.1">
    <property type="nucleotide sequence ID" value="NZ_NMVI01000016.1"/>
</dbReference>
<evidence type="ECO:0000256" key="2">
    <source>
        <dbReference type="ARBA" id="ARBA00022741"/>
    </source>
</evidence>
<dbReference type="InterPro" id="IPR018181">
    <property type="entry name" value="Heat_shock_70_CS"/>
</dbReference>
<name>A0A255E891_9ACTN</name>
<dbReference type="GO" id="GO:0140662">
    <property type="term" value="F:ATP-dependent protein folding chaperone"/>
    <property type="evidence" value="ECO:0007669"/>
    <property type="project" value="InterPro"/>
</dbReference>
<organism evidence="6 7">
    <name type="scientific">Parenemella sanctibonifatiensis</name>
    <dbReference type="NCBI Taxonomy" id="2016505"/>
    <lineage>
        <taxon>Bacteria</taxon>
        <taxon>Bacillati</taxon>
        <taxon>Actinomycetota</taxon>
        <taxon>Actinomycetes</taxon>
        <taxon>Propionibacteriales</taxon>
        <taxon>Propionibacteriaceae</taxon>
        <taxon>Parenemella</taxon>
    </lineage>
</organism>
<comment type="caution">
    <text evidence="6">The sequence shown here is derived from an EMBL/GenBank/DDBJ whole genome shotgun (WGS) entry which is preliminary data.</text>
</comment>
<gene>
    <name evidence="6" type="ORF">CGZ92_07230</name>
</gene>
<comment type="similarity">
    <text evidence="1">Belongs to the heat shock protein 70 family.</text>
</comment>
<evidence type="ECO:0000313" key="6">
    <source>
        <dbReference type="EMBL" id="OYN87500.1"/>
    </source>
</evidence>
<protein>
    <submittedName>
        <fullName evidence="6">Chaperone HscA</fullName>
    </submittedName>
</protein>
<evidence type="ECO:0000256" key="5">
    <source>
        <dbReference type="ARBA" id="ARBA00023186"/>
    </source>
</evidence>
<keyword evidence="3" id="KW-0067">ATP-binding</keyword>
<reference evidence="6 7" key="1">
    <citation type="submission" date="2017-07" db="EMBL/GenBank/DDBJ databases">
        <title>Draft whole genome sequences of clinical Proprionibacteriaceae strains.</title>
        <authorList>
            <person name="Bernier A.-M."/>
            <person name="Bernard K."/>
            <person name="Domingo M.-C."/>
        </authorList>
    </citation>
    <scope>NUCLEOTIDE SEQUENCE [LARGE SCALE GENOMIC DNA]</scope>
    <source>
        <strain evidence="6 7">NML 160184</strain>
    </source>
</reference>
<dbReference type="PRINTS" id="PR00301">
    <property type="entry name" value="HEATSHOCK70"/>
</dbReference>
<dbReference type="Gene3D" id="3.30.420.40">
    <property type="match status" value="2"/>
</dbReference>